<dbReference type="CDD" id="cd06445">
    <property type="entry name" value="ATase"/>
    <property type="match status" value="1"/>
</dbReference>
<dbReference type="AlphaFoldDB" id="A0A136M045"/>
<dbReference type="EMBL" id="JYNZ01000002">
    <property type="protein sequence ID" value="KXK27280.1"/>
    <property type="molecule type" value="Genomic_DNA"/>
</dbReference>
<name>A0A136M045_9BACT</name>
<evidence type="ECO:0000313" key="3">
    <source>
        <dbReference type="EMBL" id="KXK27280.1"/>
    </source>
</evidence>
<dbReference type="GO" id="GO:0006281">
    <property type="term" value="P:DNA repair"/>
    <property type="evidence" value="ECO:0007669"/>
    <property type="project" value="InterPro"/>
</dbReference>
<dbReference type="PANTHER" id="PTHR42942:SF1">
    <property type="entry name" value="ALKYLTRANSFERASE-LIKE PROTEIN 1"/>
    <property type="match status" value="1"/>
</dbReference>
<evidence type="ECO:0000259" key="2">
    <source>
        <dbReference type="Pfam" id="PF01035"/>
    </source>
</evidence>
<sequence length="102" mass="11109">MSNAERVFELLRTVPEGRVVTYGQLAAAAGIRSPRAVGRILHHNPDEGLNPCHRVVFADGSLSPAFAFGGTEEHRARLAAEGVAFKGSKVDLRAHQFEFLRV</sequence>
<dbReference type="InterPro" id="IPR036217">
    <property type="entry name" value="MethylDNA_cys_MeTrfase_DNAb"/>
</dbReference>
<dbReference type="Pfam" id="PF01035">
    <property type="entry name" value="DNA_binding_1"/>
    <property type="match status" value="1"/>
</dbReference>
<keyword evidence="1" id="KW-0227">DNA damage</keyword>
<reference evidence="3 4" key="1">
    <citation type="submission" date="2015-02" db="EMBL/GenBank/DDBJ databases">
        <title>Improved understanding of the partial-nitritation anammox process through 23 genomes representing the majority of the microbial community.</title>
        <authorList>
            <person name="Speth D.R."/>
            <person name="In T Zandt M."/>
            <person name="Guerrero Cruz S."/>
            <person name="Jetten M.S."/>
            <person name="Dutilh B.E."/>
        </authorList>
    </citation>
    <scope>NUCLEOTIDE SEQUENCE [LARGE SCALE GENOMIC DNA]</scope>
    <source>
        <strain evidence="3">OLB20</strain>
    </source>
</reference>
<dbReference type="NCBIfam" id="TIGR00589">
    <property type="entry name" value="ogt"/>
    <property type="match status" value="1"/>
</dbReference>
<proteinExistence type="predicted"/>
<feature type="domain" description="Methylated-DNA-[protein]-cysteine S-methyltransferase DNA binding" evidence="2">
    <location>
        <begin position="5"/>
        <end position="83"/>
    </location>
</feature>
<organism evidence="3 4">
    <name type="scientific">candidate division WS6 bacterium OLB20</name>
    <dbReference type="NCBI Taxonomy" id="1617426"/>
    <lineage>
        <taxon>Bacteria</taxon>
        <taxon>Candidatus Dojkabacteria</taxon>
    </lineage>
</organism>
<dbReference type="PANTHER" id="PTHR42942">
    <property type="entry name" value="6-O-METHYLGUANINE DNA METHYLTRANSFERASE"/>
    <property type="match status" value="1"/>
</dbReference>
<dbReference type="GO" id="GO:0003824">
    <property type="term" value="F:catalytic activity"/>
    <property type="evidence" value="ECO:0007669"/>
    <property type="project" value="InterPro"/>
</dbReference>
<protein>
    <submittedName>
        <fullName evidence="3">Bifunctional transcriptional activator/DNA repair enzyme Ada</fullName>
    </submittedName>
</protein>
<gene>
    <name evidence="3" type="primary">ada</name>
    <name evidence="3" type="ORF">TR69_WS6001000154</name>
</gene>
<evidence type="ECO:0000256" key="1">
    <source>
        <dbReference type="ARBA" id="ARBA00022763"/>
    </source>
</evidence>
<dbReference type="Gene3D" id="1.10.10.10">
    <property type="entry name" value="Winged helix-like DNA-binding domain superfamily/Winged helix DNA-binding domain"/>
    <property type="match status" value="1"/>
</dbReference>
<dbReference type="InterPro" id="IPR052520">
    <property type="entry name" value="ATL_DNA_repair"/>
</dbReference>
<dbReference type="InterPro" id="IPR014048">
    <property type="entry name" value="MethylDNA_cys_MeTrfase_DNA-bd"/>
</dbReference>
<evidence type="ECO:0000313" key="4">
    <source>
        <dbReference type="Proteomes" id="UP000070457"/>
    </source>
</evidence>
<dbReference type="InterPro" id="IPR036388">
    <property type="entry name" value="WH-like_DNA-bd_sf"/>
</dbReference>
<accession>A0A136M045</accession>
<dbReference type="Proteomes" id="UP000070457">
    <property type="component" value="Unassembled WGS sequence"/>
</dbReference>
<dbReference type="SUPFAM" id="SSF46767">
    <property type="entry name" value="Methylated DNA-protein cysteine methyltransferase, C-terminal domain"/>
    <property type="match status" value="1"/>
</dbReference>
<comment type="caution">
    <text evidence="3">The sequence shown here is derived from an EMBL/GenBank/DDBJ whole genome shotgun (WGS) entry which is preliminary data.</text>
</comment>